<feature type="region of interest" description="Disordered" evidence="1">
    <location>
        <begin position="269"/>
        <end position="299"/>
    </location>
</feature>
<reference evidence="2" key="1">
    <citation type="journal article" date="2014" name="Genome Biol. Evol.">
        <title>Pangenome evidence for extensive interdomain horizontal transfer affecting lineage core and shell genes in uncultured planktonic thaumarchaeota and euryarchaeota.</title>
        <authorList>
            <person name="Deschamps P."/>
            <person name="Zivanovic Y."/>
            <person name="Moreira D."/>
            <person name="Rodriguez-Valera F."/>
            <person name="Lopez-Garcia P."/>
        </authorList>
    </citation>
    <scope>NUCLEOTIDE SEQUENCE</scope>
</reference>
<accession>A0A075HIW1</accession>
<organism evidence="2">
    <name type="scientific">uncultured marine group II/III euryarchaeote KM3_64_C08</name>
    <dbReference type="NCBI Taxonomy" id="1456479"/>
    <lineage>
        <taxon>Archaea</taxon>
        <taxon>Methanobacteriati</taxon>
        <taxon>Methanobacteriota</taxon>
        <taxon>environmental samples</taxon>
    </lineage>
</organism>
<protein>
    <recommendedName>
        <fullName evidence="3">Archaeal coiled-coil protein</fullName>
    </recommendedName>
</protein>
<dbReference type="InterPro" id="IPR055545">
    <property type="entry name" value="DUF7121"/>
</dbReference>
<dbReference type="EMBL" id="KF900985">
    <property type="protein sequence ID" value="AIF13828.1"/>
    <property type="molecule type" value="Genomic_DNA"/>
</dbReference>
<evidence type="ECO:0000256" key="1">
    <source>
        <dbReference type="SAM" id="MobiDB-lite"/>
    </source>
</evidence>
<evidence type="ECO:0000313" key="2">
    <source>
        <dbReference type="EMBL" id="AIF13828.1"/>
    </source>
</evidence>
<feature type="compositionally biased region" description="Low complexity" evidence="1">
    <location>
        <begin position="273"/>
        <end position="285"/>
    </location>
</feature>
<dbReference type="Pfam" id="PF23435">
    <property type="entry name" value="DUF7121"/>
    <property type="match status" value="1"/>
</dbReference>
<dbReference type="AlphaFoldDB" id="A0A075HIW1"/>
<name>A0A075HIW1_9EURY</name>
<evidence type="ECO:0008006" key="3">
    <source>
        <dbReference type="Google" id="ProtNLM"/>
    </source>
</evidence>
<sequence>MPTPIWLNAQPLCEIRGSSGRTMELEEIVVLAPEAVAEIIVARRIELREQLPAVIEQRKVEVDYLKPLVEENRLSRDRTTSRVHELKQRRNACQVEARGLRTQLAETREKLLSEGNMRNPDPAWAKERLEERISELDDKLQKQALDLETERKLIGEMRQLLRRHEEWVEQNLAKNPELKDYREGWERHKSLLDEAQECHSEMTDLAAQSEEEHARFEETRYVLRESMRQLNRARSLMDQSDEAISYWNHRLKHGFNEIGDNTGDLLAPGAKVAAGGHSSMASGAAEARRTRQDSGGKQG</sequence>
<feature type="compositionally biased region" description="Basic and acidic residues" evidence="1">
    <location>
        <begin position="286"/>
        <end position="299"/>
    </location>
</feature>
<proteinExistence type="predicted"/>